<keyword evidence="4" id="KW-1185">Reference proteome</keyword>
<protein>
    <submittedName>
        <fullName evidence="3">Helix-turn-helix domain-containing protein</fullName>
    </submittedName>
</protein>
<evidence type="ECO:0000313" key="4">
    <source>
        <dbReference type="Proteomes" id="UP000326979"/>
    </source>
</evidence>
<dbReference type="PROSITE" id="PS50231">
    <property type="entry name" value="RICIN_B_LECTIN"/>
    <property type="match status" value="1"/>
</dbReference>
<proteinExistence type="predicted"/>
<dbReference type="Pfam" id="PF13560">
    <property type="entry name" value="HTH_31"/>
    <property type="match status" value="1"/>
</dbReference>
<feature type="region of interest" description="Disordered" evidence="1">
    <location>
        <begin position="90"/>
        <end position="139"/>
    </location>
</feature>
<dbReference type="Gene3D" id="2.80.10.50">
    <property type="match status" value="1"/>
</dbReference>
<feature type="compositionally biased region" description="Acidic residues" evidence="1">
    <location>
        <begin position="96"/>
        <end position="109"/>
    </location>
</feature>
<evidence type="ECO:0000313" key="3">
    <source>
        <dbReference type="EMBL" id="MPY41638.1"/>
    </source>
</evidence>
<comment type="caution">
    <text evidence="3">The sequence shown here is derived from an EMBL/GenBank/DDBJ whole genome shotgun (WGS) entry which is preliminary data.</text>
</comment>
<evidence type="ECO:0000256" key="1">
    <source>
        <dbReference type="SAM" id="MobiDB-lite"/>
    </source>
</evidence>
<accession>A0A5N8W5L5</accession>
<keyword evidence="2" id="KW-0472">Membrane</keyword>
<name>A0A5N8W5L5_9ACTN</name>
<gene>
    <name evidence="3" type="ORF">FNH04_17460</name>
</gene>
<feature type="transmembrane region" description="Helical" evidence="2">
    <location>
        <begin position="149"/>
        <end position="169"/>
    </location>
</feature>
<feature type="compositionally biased region" description="Low complexity" evidence="1">
    <location>
        <begin position="118"/>
        <end position="127"/>
    </location>
</feature>
<sequence>MAISGGPDPAEARTSAEYVALLRGLKERSGLTYRQLEQRAAERDDVLARSTVADMLRRDTLPRAEVVAALVRACGAEEDVPRWLETRERLASADPEAAEAPEADGGEPDTDGHGGGDAASAHSDGTAPDGPPGQRAVTVGGGRVRTASLVALASLGTVVLLVIGVLVLLPQDGDTPTAGEAGGKATLNGAAASVGPGPSPGVSRVRPARANGLCLTDGDVRVDGESKLLAVQRPCEQAVPPTTTLLRADDGLYRVRWDHPQHGPGCLTVLPGGPFRSMLEPWTDCEAGDSQRFRIEKADGKGRWRLRSALDDGQCVTIRGGADEVGAVAVMKKCAGRDDADQVFLIGPG</sequence>
<dbReference type="OrthoDB" id="3406160at2"/>
<organism evidence="3 4">
    <name type="scientific">Streptomyces phyllanthi</name>
    <dbReference type="NCBI Taxonomy" id="1803180"/>
    <lineage>
        <taxon>Bacteria</taxon>
        <taxon>Bacillati</taxon>
        <taxon>Actinomycetota</taxon>
        <taxon>Actinomycetes</taxon>
        <taxon>Kitasatosporales</taxon>
        <taxon>Streptomycetaceae</taxon>
        <taxon>Streptomyces</taxon>
    </lineage>
</organism>
<dbReference type="CDD" id="cd00161">
    <property type="entry name" value="beta-trefoil_Ricin-like"/>
    <property type="match status" value="1"/>
</dbReference>
<dbReference type="AlphaFoldDB" id="A0A5N8W5L5"/>
<dbReference type="InterPro" id="IPR035992">
    <property type="entry name" value="Ricin_B-like_lectins"/>
</dbReference>
<keyword evidence="2" id="KW-1133">Transmembrane helix</keyword>
<keyword evidence="2" id="KW-0812">Transmembrane</keyword>
<dbReference type="EMBL" id="VJZE01000106">
    <property type="protein sequence ID" value="MPY41638.1"/>
    <property type="molecule type" value="Genomic_DNA"/>
</dbReference>
<evidence type="ECO:0000256" key="2">
    <source>
        <dbReference type="SAM" id="Phobius"/>
    </source>
</evidence>
<reference evidence="3 4" key="1">
    <citation type="submission" date="2019-07" db="EMBL/GenBank/DDBJ databases">
        <title>New species of Amycolatopsis and Streptomyces.</title>
        <authorList>
            <person name="Duangmal K."/>
            <person name="Teo W.F.A."/>
            <person name="Lipun K."/>
        </authorList>
    </citation>
    <scope>NUCLEOTIDE SEQUENCE [LARGE SCALE GENOMIC DNA]</scope>
    <source>
        <strain evidence="3 4">TISTR 2346</strain>
    </source>
</reference>
<dbReference type="RefSeq" id="WP_152785249.1">
    <property type="nucleotide sequence ID" value="NZ_BAABEQ010000079.1"/>
</dbReference>
<dbReference type="Proteomes" id="UP000326979">
    <property type="component" value="Unassembled WGS sequence"/>
</dbReference>
<dbReference type="SUPFAM" id="SSF50370">
    <property type="entry name" value="Ricin B-like lectins"/>
    <property type="match status" value="1"/>
</dbReference>